<dbReference type="InterPro" id="IPR029045">
    <property type="entry name" value="ClpP/crotonase-like_dom_sf"/>
</dbReference>
<sequence length="1181" mass="131250">MAASSTIDFESINEKAANSDFVVSRTCTPSSVIGVHEVEVYEFEKPAVDEARDSAPRKSRGLLSPGSAVTATIAVIKATLGAAALSSTYAMVSGGFIFGISLLVVMCVLMVFSLEMIVTSMEITGKTSYAELVPHLFGNAIGYWFQAPVLVFCIGAGSSYLITVTDILISLFDAVVESDTWYGTLLTRRIYLSLLVLVLILYPICLVKKMSSLRYLTLVSIFGIFYLGFVGIFLLASEGVSSDFTDGTVTFYAPTGWVSCLGAANTFIFAFCNQCNIPDIYMEMSDRSPKKFRLVAAWASSACLFIYLLICICFMLVFGSEVESSIILNMSKFIPEGNAVVIIGLMLSAVAYIGLLVLVQEVAVKAQPPSSKKWDQACRDVMKRDSYCMFYKDDSGAVCHGSDPPIPCGPANTANLPIIPPPPGFDECRRLHPSEGRTILQVLDDNDENNFLWGKTDDITKCLNSLSITNFNALFTLHNLKYGLAETYSFVDIANGLNNSVESNTCGFKKYSLDVDINGFIDGKIKEYSDALDPMTPEEQKSFLMKSIPAAHFHLALQREVNRLNDAHTLYLPPLGSFYYVLPIRFNSGMMDGAQIVTLDMLPDLENRYSEVYGRKATIHKNGDIIVAVDGKPVLEWMQEMVSDDGPYVGIYQGSLQRLNSVFFVTAVLQRSVRFNPPPEEPLNITFADGSTETINWLARVSDYTKSVGDDAVSTLFFDALINTNPLFDRTVKFETEFYSKKDGSLWSLADESSTNGFDREVMNRLATSQLGVHTREELTASTYTRLALEASPGVSETTVNWTQGVGFQYALLDDTVVVFVPNFVPGRTEEEELYKGFSKVQDFARENNVTRLLFDVSSNGGGSVLSTWALHVNFNDTIDQFFEENPNLVGDPGFIHERFQQLYLLVNYAERLLSTPGDPAGVEAPEVARLKEIEKMILSESTASDRAKSFHVFLKGRSFLDKNSTLGRQLLPQHGWYLFDGSELVQPTTWQPFDPPLSQFTDYKVREWGKPSNYSARGVWEFCNSLLSETMSEIVEPNYDKNYWTDVAFVTDGNCGSACSDFTQVLQLTGKATAFNFGALADQPMDVASFGGGFVYEYDDITSLLNIASHLGYWATFGQAEWSKERKNSWLNKPIPFPSSARARYTWSLDFAPRLGQDALPRQFYIIPPHKHLNMWARNL</sequence>
<evidence type="ECO:0000256" key="5">
    <source>
        <dbReference type="SAM" id="Phobius"/>
    </source>
</evidence>
<feature type="transmembrane region" description="Helical" evidence="5">
    <location>
        <begin position="294"/>
        <end position="319"/>
    </location>
</feature>
<evidence type="ECO:0000256" key="2">
    <source>
        <dbReference type="ARBA" id="ARBA00022692"/>
    </source>
</evidence>
<evidence type="ECO:0000313" key="8">
    <source>
        <dbReference type="Proteomes" id="UP000591131"/>
    </source>
</evidence>
<feature type="transmembrane region" description="Helical" evidence="5">
    <location>
        <begin position="62"/>
        <end position="83"/>
    </location>
</feature>
<protein>
    <recommendedName>
        <fullName evidence="6">Amino acid transporter transmembrane domain-containing protein</fullName>
    </recommendedName>
</protein>
<dbReference type="Proteomes" id="UP000591131">
    <property type="component" value="Unassembled WGS sequence"/>
</dbReference>
<keyword evidence="3 5" id="KW-1133">Transmembrane helix</keyword>
<evidence type="ECO:0000256" key="3">
    <source>
        <dbReference type="ARBA" id="ARBA00022989"/>
    </source>
</evidence>
<dbReference type="EMBL" id="JAAPAO010000328">
    <property type="protein sequence ID" value="KAF4663072.1"/>
    <property type="molecule type" value="Genomic_DNA"/>
</dbReference>
<dbReference type="GO" id="GO:0015179">
    <property type="term" value="F:L-amino acid transmembrane transporter activity"/>
    <property type="evidence" value="ECO:0007669"/>
    <property type="project" value="TreeGrafter"/>
</dbReference>
<feature type="transmembrane region" description="Helical" evidence="5">
    <location>
        <begin position="89"/>
        <end position="112"/>
    </location>
</feature>
<dbReference type="InterPro" id="IPR013057">
    <property type="entry name" value="AA_transpt_TM"/>
</dbReference>
<dbReference type="Gene3D" id="3.90.226.10">
    <property type="entry name" value="2-enoyl-CoA Hydratase, Chain A, domain 1"/>
    <property type="match status" value="1"/>
</dbReference>
<dbReference type="Pfam" id="PF01490">
    <property type="entry name" value="Aa_trans"/>
    <property type="match status" value="1"/>
</dbReference>
<comment type="subcellular location">
    <subcellularLocation>
        <location evidence="1">Membrane</location>
        <topology evidence="1">Multi-pass membrane protein</topology>
    </subcellularLocation>
</comment>
<name>A0A7J6LUT6_PERCH</name>
<feature type="transmembrane region" description="Helical" evidence="5">
    <location>
        <begin position="190"/>
        <end position="208"/>
    </location>
</feature>
<evidence type="ECO:0000256" key="1">
    <source>
        <dbReference type="ARBA" id="ARBA00004141"/>
    </source>
</evidence>
<feature type="transmembrane region" description="Helical" evidence="5">
    <location>
        <begin position="339"/>
        <end position="359"/>
    </location>
</feature>
<feature type="transmembrane region" description="Helical" evidence="5">
    <location>
        <begin position="215"/>
        <end position="236"/>
    </location>
</feature>
<gene>
    <name evidence="7" type="ORF">FOL47_005918</name>
</gene>
<keyword evidence="8" id="KW-1185">Reference proteome</keyword>
<keyword evidence="2 5" id="KW-0812">Transmembrane</keyword>
<dbReference type="OrthoDB" id="438545at2759"/>
<dbReference type="GO" id="GO:0016020">
    <property type="term" value="C:membrane"/>
    <property type="evidence" value="ECO:0007669"/>
    <property type="project" value="UniProtKB-SubCell"/>
</dbReference>
<feature type="domain" description="Amino acid transporter transmembrane" evidence="6">
    <location>
        <begin position="65"/>
        <end position="356"/>
    </location>
</feature>
<feature type="transmembrane region" description="Helical" evidence="5">
    <location>
        <begin position="149"/>
        <end position="170"/>
    </location>
</feature>
<dbReference type="PANTHER" id="PTHR22950:SF702">
    <property type="entry name" value="AMINO ACID TRANSPORTER PROTEIN"/>
    <property type="match status" value="1"/>
</dbReference>
<comment type="caution">
    <text evidence="7">The sequence shown here is derived from an EMBL/GenBank/DDBJ whole genome shotgun (WGS) entry which is preliminary data.</text>
</comment>
<keyword evidence="4 5" id="KW-0472">Membrane</keyword>
<dbReference type="PANTHER" id="PTHR22950">
    <property type="entry name" value="AMINO ACID TRANSPORTER"/>
    <property type="match status" value="1"/>
</dbReference>
<evidence type="ECO:0000259" key="6">
    <source>
        <dbReference type="Pfam" id="PF01490"/>
    </source>
</evidence>
<feature type="transmembrane region" description="Helical" evidence="5">
    <location>
        <begin position="256"/>
        <end position="273"/>
    </location>
</feature>
<evidence type="ECO:0000313" key="7">
    <source>
        <dbReference type="EMBL" id="KAF4663072.1"/>
    </source>
</evidence>
<dbReference type="SUPFAM" id="SSF52096">
    <property type="entry name" value="ClpP/crotonase"/>
    <property type="match status" value="1"/>
</dbReference>
<reference evidence="7 8" key="1">
    <citation type="submission" date="2020-04" db="EMBL/GenBank/DDBJ databases">
        <title>Perkinsus chesapeaki whole genome sequence.</title>
        <authorList>
            <person name="Bogema D.R."/>
        </authorList>
    </citation>
    <scope>NUCLEOTIDE SEQUENCE [LARGE SCALE GENOMIC DNA]</scope>
    <source>
        <strain evidence="7">ATCC PRA-425</strain>
    </source>
</reference>
<dbReference type="AlphaFoldDB" id="A0A7J6LUT6"/>
<accession>A0A7J6LUT6</accession>
<evidence type="ECO:0000256" key="4">
    <source>
        <dbReference type="ARBA" id="ARBA00023136"/>
    </source>
</evidence>
<organism evidence="7 8">
    <name type="scientific">Perkinsus chesapeaki</name>
    <name type="common">Clam parasite</name>
    <name type="synonym">Perkinsus andrewsi</name>
    <dbReference type="NCBI Taxonomy" id="330153"/>
    <lineage>
        <taxon>Eukaryota</taxon>
        <taxon>Sar</taxon>
        <taxon>Alveolata</taxon>
        <taxon>Perkinsozoa</taxon>
        <taxon>Perkinsea</taxon>
        <taxon>Perkinsida</taxon>
        <taxon>Perkinsidae</taxon>
        <taxon>Perkinsus</taxon>
    </lineage>
</organism>
<proteinExistence type="predicted"/>